<keyword evidence="6" id="KW-0902">Two-component regulatory system</keyword>
<evidence type="ECO:0000256" key="3">
    <source>
        <dbReference type="ARBA" id="ARBA00022553"/>
    </source>
</evidence>
<dbReference type="STRING" id="716816.BST96_14005"/>
<keyword evidence="8" id="KW-1133">Transmembrane helix</keyword>
<dbReference type="PROSITE" id="PS50109">
    <property type="entry name" value="HIS_KIN"/>
    <property type="match status" value="1"/>
</dbReference>
<evidence type="ECO:0000259" key="10">
    <source>
        <dbReference type="PROSITE" id="PS50110"/>
    </source>
</evidence>
<dbReference type="FunFam" id="3.30.565.10:FF:000006">
    <property type="entry name" value="Sensor histidine kinase WalK"/>
    <property type="match status" value="1"/>
</dbReference>
<reference evidence="11 12" key="1">
    <citation type="submission" date="2016-11" db="EMBL/GenBank/DDBJ databases">
        <title>Trade-off between light-utilization and light-protection in marine flavobacteria.</title>
        <authorList>
            <person name="Kumagai Y."/>
        </authorList>
    </citation>
    <scope>NUCLEOTIDE SEQUENCE [LARGE SCALE GENOMIC DNA]</scope>
    <source>
        <strain evidence="11 12">NBRC 107125</strain>
    </source>
</reference>
<dbReference type="InterPro" id="IPR001789">
    <property type="entry name" value="Sig_transdc_resp-reg_receiver"/>
</dbReference>
<keyword evidence="5" id="KW-0418">Kinase</keyword>
<dbReference type="OrthoDB" id="9764438at2"/>
<dbReference type="Pfam" id="PF02518">
    <property type="entry name" value="HATPase_c"/>
    <property type="match status" value="1"/>
</dbReference>
<dbReference type="PANTHER" id="PTHR43711:SF1">
    <property type="entry name" value="HISTIDINE KINASE 1"/>
    <property type="match status" value="1"/>
</dbReference>
<dbReference type="SUPFAM" id="SSF47384">
    <property type="entry name" value="Homodimeric domain of signal transducing histidine kinase"/>
    <property type="match status" value="1"/>
</dbReference>
<comment type="catalytic activity">
    <reaction evidence="1">
        <text>ATP + protein L-histidine = ADP + protein N-phospho-L-histidine.</text>
        <dbReference type="EC" id="2.7.13.3"/>
    </reaction>
</comment>
<feature type="transmembrane region" description="Helical" evidence="8">
    <location>
        <begin position="175"/>
        <end position="193"/>
    </location>
</feature>
<gene>
    <name evidence="11" type="ORF">BST96_14005</name>
</gene>
<dbReference type="PANTHER" id="PTHR43711">
    <property type="entry name" value="TWO-COMPONENT HISTIDINE KINASE"/>
    <property type="match status" value="1"/>
</dbReference>
<dbReference type="InterPro" id="IPR050736">
    <property type="entry name" value="Sensor_HK_Regulatory"/>
</dbReference>
<keyword evidence="8" id="KW-0472">Membrane</keyword>
<organism evidence="11 12">
    <name type="scientific">Oceanicoccus sagamiensis</name>
    <dbReference type="NCBI Taxonomy" id="716816"/>
    <lineage>
        <taxon>Bacteria</taxon>
        <taxon>Pseudomonadati</taxon>
        <taxon>Pseudomonadota</taxon>
        <taxon>Gammaproteobacteria</taxon>
        <taxon>Cellvibrionales</taxon>
        <taxon>Spongiibacteraceae</taxon>
        <taxon>Oceanicoccus</taxon>
    </lineage>
</organism>
<evidence type="ECO:0000259" key="9">
    <source>
        <dbReference type="PROSITE" id="PS50109"/>
    </source>
</evidence>
<dbReference type="InterPro" id="IPR003661">
    <property type="entry name" value="HisK_dim/P_dom"/>
</dbReference>
<evidence type="ECO:0000256" key="4">
    <source>
        <dbReference type="ARBA" id="ARBA00022679"/>
    </source>
</evidence>
<dbReference type="KEGG" id="osg:BST96_14005"/>
<protein>
    <recommendedName>
        <fullName evidence="2">histidine kinase</fullName>
        <ecNumber evidence="2">2.7.13.3</ecNumber>
    </recommendedName>
</protein>
<feature type="domain" description="Response regulatory" evidence="10">
    <location>
        <begin position="471"/>
        <end position="588"/>
    </location>
</feature>
<dbReference type="SMART" id="SM00448">
    <property type="entry name" value="REC"/>
    <property type="match status" value="1"/>
</dbReference>
<evidence type="ECO:0000256" key="2">
    <source>
        <dbReference type="ARBA" id="ARBA00012438"/>
    </source>
</evidence>
<feature type="modified residue" description="4-aspartylphosphate" evidence="7">
    <location>
        <position position="522"/>
    </location>
</feature>
<evidence type="ECO:0000313" key="12">
    <source>
        <dbReference type="Proteomes" id="UP000193450"/>
    </source>
</evidence>
<dbReference type="CDD" id="cd00082">
    <property type="entry name" value="HisKA"/>
    <property type="match status" value="1"/>
</dbReference>
<keyword evidence="3 7" id="KW-0597">Phosphoprotein</keyword>
<keyword evidence="4" id="KW-0808">Transferase</keyword>
<dbReference type="Pfam" id="PF00072">
    <property type="entry name" value="Response_reg"/>
    <property type="match status" value="1"/>
</dbReference>
<evidence type="ECO:0000256" key="6">
    <source>
        <dbReference type="ARBA" id="ARBA00023012"/>
    </source>
</evidence>
<feature type="transmembrane region" description="Helical" evidence="8">
    <location>
        <begin position="123"/>
        <end position="145"/>
    </location>
</feature>
<dbReference type="PROSITE" id="PS50110">
    <property type="entry name" value="RESPONSE_REGULATORY"/>
    <property type="match status" value="1"/>
</dbReference>
<dbReference type="Proteomes" id="UP000193450">
    <property type="component" value="Chromosome"/>
</dbReference>
<evidence type="ECO:0000256" key="5">
    <source>
        <dbReference type="ARBA" id="ARBA00022777"/>
    </source>
</evidence>
<evidence type="ECO:0000256" key="1">
    <source>
        <dbReference type="ARBA" id="ARBA00000085"/>
    </source>
</evidence>
<dbReference type="SUPFAM" id="SSF55874">
    <property type="entry name" value="ATPase domain of HSP90 chaperone/DNA topoisomerase II/histidine kinase"/>
    <property type="match status" value="1"/>
</dbReference>
<sequence>MTIADAALSLPGKVPDEKAVFNARIELIYQTFPTHTFTAVTVSLLFVFVMWSTVSPGLLISWFFVVNLFSVFRVYSWKKFNLYRLAGNDSLKPWAWLSIFHTAAAGVIWGLVPIMFVDIAEDSMSQVIISFFFPTFVMIGQAVTYSSFKPMWYAYAIPANGLMIGHLILDQNPDTNMWALALILVTAFCIAALERNYNAIMKAIHLKLQYADLMNSVKAAKEKADQANHSKSIFLASASHDLRQPVHAMNLFIEMLQKKTMPDNARQLVDRIATCARSLQSLFNSLLDISNLDAGTIEYQPKPVRAASYINALVALHRPEAEEQKLQLEADVDDIVLQTDPVLLTRILSNLIANAINHSGSGVIRLSTRQEQQAASISVEDTGRGIPPEELEHIFDEFKQLHNPERDRNKGLGLGLSICARLAKLMGTEIQVESTLNQGSRFFFSLPIADSSQTLSPVEASGSALDFSQLSALVLDDEETIREAMAMLLRDWGCQQVASAGDLQQAQALLHNGFIPQLIISDYRLRNHETGVDAVMALRAQLADEVTAILVTGDTSPQSLGAIQSSQITTLHKPVDTQQLKSTIAALLG</sequence>
<evidence type="ECO:0000313" key="11">
    <source>
        <dbReference type="EMBL" id="ARN75131.1"/>
    </source>
</evidence>
<feature type="domain" description="Histidine kinase" evidence="9">
    <location>
        <begin position="237"/>
        <end position="450"/>
    </location>
</feature>
<accession>A0A1X9ND99</accession>
<keyword evidence="8" id="KW-0812">Transmembrane</keyword>
<dbReference type="SUPFAM" id="SSF52172">
    <property type="entry name" value="CheY-like"/>
    <property type="match status" value="1"/>
</dbReference>
<dbReference type="InterPro" id="IPR003594">
    <property type="entry name" value="HATPase_dom"/>
</dbReference>
<evidence type="ECO:0000256" key="8">
    <source>
        <dbReference type="SAM" id="Phobius"/>
    </source>
</evidence>
<dbReference type="InterPro" id="IPR005467">
    <property type="entry name" value="His_kinase_dom"/>
</dbReference>
<dbReference type="Pfam" id="PF00512">
    <property type="entry name" value="HisKA"/>
    <property type="match status" value="1"/>
</dbReference>
<dbReference type="GO" id="GO:0000155">
    <property type="term" value="F:phosphorelay sensor kinase activity"/>
    <property type="evidence" value="ECO:0007669"/>
    <property type="project" value="InterPro"/>
</dbReference>
<dbReference type="RefSeq" id="WP_085759301.1">
    <property type="nucleotide sequence ID" value="NZ_CP019343.1"/>
</dbReference>
<dbReference type="EMBL" id="CP019343">
    <property type="protein sequence ID" value="ARN75131.1"/>
    <property type="molecule type" value="Genomic_DNA"/>
</dbReference>
<dbReference type="SMART" id="SM00388">
    <property type="entry name" value="HisKA"/>
    <property type="match status" value="1"/>
</dbReference>
<dbReference type="GO" id="GO:0005886">
    <property type="term" value="C:plasma membrane"/>
    <property type="evidence" value="ECO:0007669"/>
    <property type="project" value="UniProtKB-ARBA"/>
</dbReference>
<dbReference type="InterPro" id="IPR036890">
    <property type="entry name" value="HATPase_C_sf"/>
</dbReference>
<evidence type="ECO:0000256" key="7">
    <source>
        <dbReference type="PROSITE-ProRule" id="PRU00169"/>
    </source>
</evidence>
<dbReference type="Gene3D" id="1.10.287.130">
    <property type="match status" value="1"/>
</dbReference>
<feature type="transmembrane region" description="Helical" evidence="8">
    <location>
        <begin position="152"/>
        <end position="169"/>
    </location>
</feature>
<keyword evidence="12" id="KW-1185">Reference proteome</keyword>
<dbReference type="Gene3D" id="3.40.50.2300">
    <property type="match status" value="1"/>
</dbReference>
<dbReference type="SMART" id="SM00387">
    <property type="entry name" value="HATPase_c"/>
    <property type="match status" value="1"/>
</dbReference>
<dbReference type="InterPro" id="IPR036097">
    <property type="entry name" value="HisK_dim/P_sf"/>
</dbReference>
<dbReference type="AlphaFoldDB" id="A0A1X9ND99"/>
<dbReference type="Gene3D" id="3.30.565.10">
    <property type="entry name" value="Histidine kinase-like ATPase, C-terminal domain"/>
    <property type="match status" value="1"/>
</dbReference>
<proteinExistence type="predicted"/>
<feature type="transmembrane region" description="Helical" evidence="8">
    <location>
        <begin position="95"/>
        <end position="117"/>
    </location>
</feature>
<dbReference type="InterPro" id="IPR011006">
    <property type="entry name" value="CheY-like_superfamily"/>
</dbReference>
<dbReference type="PRINTS" id="PR00344">
    <property type="entry name" value="BCTRLSENSOR"/>
</dbReference>
<dbReference type="InterPro" id="IPR004358">
    <property type="entry name" value="Sig_transdc_His_kin-like_C"/>
</dbReference>
<name>A0A1X9ND99_9GAMM</name>
<dbReference type="EC" id="2.7.13.3" evidence="2"/>